<name>A0A2U1MJR3_ARTAN</name>
<dbReference type="GO" id="GO:0017148">
    <property type="term" value="P:negative regulation of translation"/>
    <property type="evidence" value="ECO:0007669"/>
    <property type="project" value="InterPro"/>
</dbReference>
<dbReference type="Proteomes" id="UP000245207">
    <property type="component" value="Unassembled WGS sequence"/>
</dbReference>
<keyword evidence="1" id="KW-0812">Transmembrane</keyword>
<evidence type="ECO:0000256" key="1">
    <source>
        <dbReference type="SAM" id="Phobius"/>
    </source>
</evidence>
<dbReference type="GO" id="GO:0060090">
    <property type="term" value="F:molecular adaptor activity"/>
    <property type="evidence" value="ECO:0007669"/>
    <property type="project" value="TreeGrafter"/>
</dbReference>
<evidence type="ECO:0000313" key="3">
    <source>
        <dbReference type="Proteomes" id="UP000245207"/>
    </source>
</evidence>
<dbReference type="OrthoDB" id="1727642at2759"/>
<feature type="transmembrane region" description="Helical" evidence="1">
    <location>
        <begin position="249"/>
        <end position="266"/>
    </location>
</feature>
<proteinExistence type="predicted"/>
<dbReference type="EMBL" id="PKPP01005096">
    <property type="protein sequence ID" value="PWA61469.1"/>
    <property type="molecule type" value="Genomic_DNA"/>
</dbReference>
<dbReference type="AlphaFoldDB" id="A0A2U1MJR3"/>
<dbReference type="InterPro" id="IPR040398">
    <property type="entry name" value="Not1"/>
</dbReference>
<dbReference type="PANTHER" id="PTHR13162">
    <property type="entry name" value="CCR4-NOT TRANSCRIPTION COMPLEX"/>
    <property type="match status" value="1"/>
</dbReference>
<sequence length="267" mass="30751">MNPSSETVSAEIQDLLDNLSDENYYFVVQELSQFLDNGTENSILLVEMCFNRFTIYGEDLKIMFVEPAIAALFRKLMEKPHFVTVFSHVVLTYTPISEEFIDDLSNSLQLSACEKIGFGLLLLDSENNDIKIAGRDFCMSRCVELCDTYDSLFSANYIVDPLRFLEKSEVLSKHVDTFMQMMLQIWLNANLSFMLAPDDPKYFSCIDFHVENLIDMDDETQAPLFAIMLGMTLISDVERAFIQRSFQKLANILLFPLFLLYISFSLR</sequence>
<dbReference type="STRING" id="35608.A0A2U1MJR3"/>
<keyword evidence="3" id="KW-1185">Reference proteome</keyword>
<reference evidence="2 3" key="1">
    <citation type="journal article" date="2018" name="Mol. Plant">
        <title>The genome of Artemisia annua provides insight into the evolution of Asteraceae family and artemisinin biosynthesis.</title>
        <authorList>
            <person name="Shen Q."/>
            <person name="Zhang L."/>
            <person name="Liao Z."/>
            <person name="Wang S."/>
            <person name="Yan T."/>
            <person name="Shi P."/>
            <person name="Liu M."/>
            <person name="Fu X."/>
            <person name="Pan Q."/>
            <person name="Wang Y."/>
            <person name="Lv Z."/>
            <person name="Lu X."/>
            <person name="Zhang F."/>
            <person name="Jiang W."/>
            <person name="Ma Y."/>
            <person name="Chen M."/>
            <person name="Hao X."/>
            <person name="Li L."/>
            <person name="Tang Y."/>
            <person name="Lv G."/>
            <person name="Zhou Y."/>
            <person name="Sun X."/>
            <person name="Brodelius P.E."/>
            <person name="Rose J.K.C."/>
            <person name="Tang K."/>
        </authorList>
    </citation>
    <scope>NUCLEOTIDE SEQUENCE [LARGE SCALE GENOMIC DNA]</scope>
    <source>
        <strain evidence="3">cv. Huhao1</strain>
        <tissue evidence="2">Leaf</tissue>
    </source>
</reference>
<keyword evidence="1" id="KW-0472">Membrane</keyword>
<gene>
    <name evidence="2" type="ORF">CTI12_AA378160</name>
</gene>
<evidence type="ECO:0008006" key="4">
    <source>
        <dbReference type="Google" id="ProtNLM"/>
    </source>
</evidence>
<dbReference type="GO" id="GO:0000288">
    <property type="term" value="P:nuclear-transcribed mRNA catabolic process, deadenylation-dependent decay"/>
    <property type="evidence" value="ECO:0007669"/>
    <property type="project" value="TreeGrafter"/>
</dbReference>
<dbReference type="GO" id="GO:0030015">
    <property type="term" value="C:CCR4-NOT core complex"/>
    <property type="evidence" value="ECO:0007669"/>
    <property type="project" value="InterPro"/>
</dbReference>
<dbReference type="GO" id="GO:0000932">
    <property type="term" value="C:P-body"/>
    <property type="evidence" value="ECO:0007669"/>
    <property type="project" value="TreeGrafter"/>
</dbReference>
<keyword evidence="1" id="KW-1133">Transmembrane helix</keyword>
<accession>A0A2U1MJR3</accession>
<comment type="caution">
    <text evidence="2">The sequence shown here is derived from an EMBL/GenBank/DDBJ whole genome shotgun (WGS) entry which is preliminary data.</text>
</comment>
<protein>
    <recommendedName>
        <fullName evidence="4">Armadillo-like helical</fullName>
    </recommendedName>
</protein>
<evidence type="ECO:0000313" key="2">
    <source>
        <dbReference type="EMBL" id="PWA61469.1"/>
    </source>
</evidence>
<dbReference type="PANTHER" id="PTHR13162:SF8">
    <property type="entry name" value="CCR4-NOT TRANSCRIPTION COMPLEX SUBUNIT 1"/>
    <property type="match status" value="1"/>
</dbReference>
<organism evidence="2 3">
    <name type="scientific">Artemisia annua</name>
    <name type="common">Sweet wormwood</name>
    <dbReference type="NCBI Taxonomy" id="35608"/>
    <lineage>
        <taxon>Eukaryota</taxon>
        <taxon>Viridiplantae</taxon>
        <taxon>Streptophyta</taxon>
        <taxon>Embryophyta</taxon>
        <taxon>Tracheophyta</taxon>
        <taxon>Spermatophyta</taxon>
        <taxon>Magnoliopsida</taxon>
        <taxon>eudicotyledons</taxon>
        <taxon>Gunneridae</taxon>
        <taxon>Pentapetalae</taxon>
        <taxon>asterids</taxon>
        <taxon>campanulids</taxon>
        <taxon>Asterales</taxon>
        <taxon>Asteraceae</taxon>
        <taxon>Asteroideae</taxon>
        <taxon>Anthemideae</taxon>
        <taxon>Artemisiinae</taxon>
        <taxon>Artemisia</taxon>
    </lineage>
</organism>